<dbReference type="OrthoDB" id="951172at2759"/>
<evidence type="ECO:0000313" key="13">
    <source>
        <dbReference type="EMBL" id="KAG2224232.1"/>
    </source>
</evidence>
<dbReference type="GO" id="GO:0005737">
    <property type="term" value="C:cytoplasm"/>
    <property type="evidence" value="ECO:0007669"/>
    <property type="project" value="UniProtKB-SubCell"/>
</dbReference>
<feature type="domain" description="Importin N-terminal" evidence="10">
    <location>
        <begin position="33"/>
        <end position="92"/>
    </location>
</feature>
<keyword evidence="6" id="KW-0653">Protein transport</keyword>
<feature type="region of interest" description="Disordered" evidence="9">
    <location>
        <begin position="325"/>
        <end position="425"/>
    </location>
</feature>
<evidence type="ECO:0000259" key="12">
    <source>
        <dbReference type="Pfam" id="PF25780"/>
    </source>
</evidence>
<dbReference type="PANTHER" id="PTHR10527">
    <property type="entry name" value="IMPORTIN BETA"/>
    <property type="match status" value="1"/>
</dbReference>
<comment type="similarity">
    <text evidence="8">Belongs to the importin beta family. Importin beta-2 subfamily.</text>
</comment>
<keyword evidence="14" id="KW-1185">Reference proteome</keyword>
<comment type="caution">
    <text evidence="13">The sequence shown here is derived from an EMBL/GenBank/DDBJ whole genome shotgun (WGS) entry which is preliminary data.</text>
</comment>
<feature type="compositionally biased region" description="Acidic residues" evidence="9">
    <location>
        <begin position="404"/>
        <end position="425"/>
    </location>
</feature>
<dbReference type="EMBL" id="JAEPRB010000046">
    <property type="protein sequence ID" value="KAG2224232.1"/>
    <property type="molecule type" value="Genomic_DNA"/>
</dbReference>
<evidence type="ECO:0000313" key="14">
    <source>
        <dbReference type="Proteomes" id="UP000646827"/>
    </source>
</evidence>
<name>A0A8H7S9L0_9FUNG</name>
<evidence type="ECO:0000259" key="10">
    <source>
        <dbReference type="Pfam" id="PF03810"/>
    </source>
</evidence>
<dbReference type="SUPFAM" id="SSF48371">
    <property type="entry name" value="ARM repeat"/>
    <property type="match status" value="1"/>
</dbReference>
<sequence length="960" mass="108671">MSTWQPQEQGLNDLLLLLRDATRPESRDQLLVQQKLASFNEIPDYNSYLVYILTKMPHIDSYPRAIAGHLLKNNIRSYFNTIPLQVLDHVKLCCAEALNNPDPDLDVRRTIASSIAAIVTRGQTHNWPQILQVLVEKLDSPDLVTIEMAFDALAMICEDAARDLDQQQPFEGNKPLDFMIPKFIQFFYNPDAKLRAIAITATSQFIMLQSESLLQNMNSYLNALFARATDDSSRVRQEICRSLVMVLEASPQALTPYIDSVIDYMIYCTRDETEEVALEACDFWIQFSNLDNDMYERLLPYLSRIIPELLKRMVYSDTDLFMLGGSDEDDNAHIPDNEMDIKPRHSRRHRGHTIQQQQQQQQQQNSIQDGDGEENGQNGQNNDISNVSEGHNGVNQNDDHVDNDHDDDNNDEDDDDDDDEDEDYDDDEFYSEWTLRKCSAAALDVLSTTYQRYVVIVLLPLLNQNLFSEDWKERESGILALGAAAEGGIEDIAPHLPEMMPYLIKSLNDPKPLIRSITCWALGRFSRWCVEQADKPEGRLAYFEPVLFNLLQRVLDKNKRVQEAACSAFATLEEEATIELVPYLEPILINLTTAFNTYQHKNLLILYDALGTLAESVGSALNQPRCLVLMMPPLIAKWNQLSDQDTDLFPLLECLSSVTAALGTVFAPYAEPVFTRCVKLVATTLHQIFMADQNPDEYDPPDVEFMVVALDLLSGLVQGLGQLIEPLVANSDPPLLSLLAVCVHDPVTEVLQATYALIGDLAMACFEQLKGYLAQPILPELIEQIGPDPNLVSVSNNAVWAVGEIAIRWGQEMQPFIEPLLQQLLPLLVNPETQESLQENAIITIGRLGYACPDILARHLPQFIRPWLEKSTLLRENDEKDTSFQGLCTVIKINPSGITDQFNNLFELIARYQRPSPQLSKSFNEILMGYKSMLNEEQWQQGWGSLTPETQQILVHKYGV</sequence>
<dbReference type="GO" id="GO:0006606">
    <property type="term" value="P:protein import into nucleus"/>
    <property type="evidence" value="ECO:0007669"/>
    <property type="project" value="InterPro"/>
</dbReference>
<dbReference type="Pfam" id="PF03810">
    <property type="entry name" value="IBN_N"/>
    <property type="match status" value="1"/>
</dbReference>
<evidence type="ECO:0000256" key="2">
    <source>
        <dbReference type="ARBA" id="ARBA00004496"/>
    </source>
</evidence>
<dbReference type="InterPro" id="IPR001494">
    <property type="entry name" value="Importin-beta_N"/>
</dbReference>
<evidence type="ECO:0000259" key="11">
    <source>
        <dbReference type="Pfam" id="PF25574"/>
    </source>
</evidence>
<organism evidence="13 14">
    <name type="scientific">Circinella minor</name>
    <dbReference type="NCBI Taxonomy" id="1195481"/>
    <lineage>
        <taxon>Eukaryota</taxon>
        <taxon>Fungi</taxon>
        <taxon>Fungi incertae sedis</taxon>
        <taxon>Mucoromycota</taxon>
        <taxon>Mucoromycotina</taxon>
        <taxon>Mucoromycetes</taxon>
        <taxon>Mucorales</taxon>
        <taxon>Lichtheimiaceae</taxon>
        <taxon>Circinella</taxon>
    </lineage>
</organism>
<evidence type="ECO:0000256" key="1">
    <source>
        <dbReference type="ARBA" id="ARBA00004123"/>
    </source>
</evidence>
<gene>
    <name evidence="13" type="ORF">INT45_000261</name>
</gene>
<feature type="domain" description="IPO4/5-like TPR repeats" evidence="12">
    <location>
        <begin position="107"/>
        <end position="262"/>
    </location>
</feature>
<keyword evidence="3" id="KW-0813">Transport</keyword>
<evidence type="ECO:0000256" key="6">
    <source>
        <dbReference type="ARBA" id="ARBA00022927"/>
    </source>
</evidence>
<dbReference type="Proteomes" id="UP000646827">
    <property type="component" value="Unassembled WGS sequence"/>
</dbReference>
<evidence type="ECO:0008006" key="15">
    <source>
        <dbReference type="Google" id="ProtNLM"/>
    </source>
</evidence>
<reference evidence="13 14" key="1">
    <citation type="submission" date="2020-12" db="EMBL/GenBank/DDBJ databases">
        <title>Metabolic potential, ecology and presence of endohyphal bacteria is reflected in genomic diversity of Mucoromycotina.</title>
        <authorList>
            <person name="Muszewska A."/>
            <person name="Okrasinska A."/>
            <person name="Steczkiewicz K."/>
            <person name="Drgas O."/>
            <person name="Orlowska M."/>
            <person name="Perlinska-Lenart U."/>
            <person name="Aleksandrzak-Piekarczyk T."/>
            <person name="Szatraj K."/>
            <person name="Zielenkiewicz U."/>
            <person name="Pilsyk S."/>
            <person name="Malc E."/>
            <person name="Mieczkowski P."/>
            <person name="Kruszewska J.S."/>
            <person name="Biernat P."/>
            <person name="Pawlowska J."/>
        </authorList>
    </citation>
    <scope>NUCLEOTIDE SEQUENCE [LARGE SCALE GENOMIC DNA]</scope>
    <source>
        <strain evidence="13 14">CBS 142.35</strain>
    </source>
</reference>
<dbReference type="GO" id="GO:0031981">
    <property type="term" value="C:nuclear lumen"/>
    <property type="evidence" value="ECO:0007669"/>
    <property type="project" value="UniProtKB-ARBA"/>
</dbReference>
<keyword evidence="7" id="KW-0539">Nucleus</keyword>
<evidence type="ECO:0000256" key="4">
    <source>
        <dbReference type="ARBA" id="ARBA00022490"/>
    </source>
</evidence>
<feature type="domain" description="Importin subunit beta-1/Transportin-1-like TPR repeats" evidence="11">
    <location>
        <begin position="547"/>
        <end position="784"/>
    </location>
</feature>
<evidence type="ECO:0000256" key="5">
    <source>
        <dbReference type="ARBA" id="ARBA00022737"/>
    </source>
</evidence>
<dbReference type="Pfam" id="PF25780">
    <property type="entry name" value="TPR_IPO5"/>
    <property type="match status" value="1"/>
</dbReference>
<evidence type="ECO:0000256" key="8">
    <source>
        <dbReference type="ARBA" id="ARBA00038423"/>
    </source>
</evidence>
<feature type="compositionally biased region" description="Basic and acidic residues" evidence="9">
    <location>
        <begin position="331"/>
        <end position="343"/>
    </location>
</feature>
<accession>A0A8H7S9L0</accession>
<dbReference type="InterPro" id="IPR058584">
    <property type="entry name" value="IMB1_TNPO1-like_TPR"/>
</dbReference>
<evidence type="ECO:0000256" key="7">
    <source>
        <dbReference type="ARBA" id="ARBA00023242"/>
    </source>
</evidence>
<dbReference type="InterPro" id="IPR057672">
    <property type="entry name" value="TPR_IPO4/5"/>
</dbReference>
<dbReference type="GO" id="GO:0031267">
    <property type="term" value="F:small GTPase binding"/>
    <property type="evidence" value="ECO:0007669"/>
    <property type="project" value="InterPro"/>
</dbReference>
<keyword evidence="5" id="KW-0677">Repeat</keyword>
<protein>
    <recommendedName>
        <fullName evidence="15">Importin N-terminal domain-containing protein</fullName>
    </recommendedName>
</protein>
<comment type="subcellular location">
    <subcellularLocation>
        <location evidence="2">Cytoplasm</location>
    </subcellularLocation>
    <subcellularLocation>
        <location evidence="1">Nucleus</location>
    </subcellularLocation>
</comment>
<proteinExistence type="inferred from homology"/>
<feature type="compositionally biased region" description="Low complexity" evidence="9">
    <location>
        <begin position="355"/>
        <end position="364"/>
    </location>
</feature>
<dbReference type="InterPro" id="IPR016024">
    <property type="entry name" value="ARM-type_fold"/>
</dbReference>
<feature type="compositionally biased region" description="Polar residues" evidence="9">
    <location>
        <begin position="384"/>
        <end position="396"/>
    </location>
</feature>
<keyword evidence="4" id="KW-0963">Cytoplasm</keyword>
<evidence type="ECO:0000256" key="3">
    <source>
        <dbReference type="ARBA" id="ARBA00022448"/>
    </source>
</evidence>
<dbReference type="Pfam" id="PF13513">
    <property type="entry name" value="HEAT_EZ"/>
    <property type="match status" value="1"/>
</dbReference>
<evidence type="ECO:0000256" key="9">
    <source>
        <dbReference type="SAM" id="MobiDB-lite"/>
    </source>
</evidence>
<dbReference type="AlphaFoldDB" id="A0A8H7S9L0"/>
<dbReference type="FunFam" id="1.25.10.10:FF:000028">
    <property type="entry name" value="Transportin-1 isoform 1"/>
    <property type="match status" value="1"/>
</dbReference>
<dbReference type="Gene3D" id="1.25.10.10">
    <property type="entry name" value="Leucine-rich Repeat Variant"/>
    <property type="match status" value="2"/>
</dbReference>
<dbReference type="InterPro" id="IPR011989">
    <property type="entry name" value="ARM-like"/>
</dbReference>
<dbReference type="Pfam" id="PF25574">
    <property type="entry name" value="TPR_IMB1"/>
    <property type="match status" value="1"/>
</dbReference>
<dbReference type="InterPro" id="IPR040122">
    <property type="entry name" value="Importin_beta"/>
</dbReference>